<dbReference type="PANTHER" id="PTHR45657:SF1">
    <property type="entry name" value="CRAL-TRIO DOMAIN-CONTAINING PROTEIN YKL091C-RELATED"/>
    <property type="match status" value="1"/>
</dbReference>
<keyword evidence="4" id="KW-1185">Reference proteome</keyword>
<dbReference type="InterPro" id="IPR001251">
    <property type="entry name" value="CRAL-TRIO_dom"/>
</dbReference>
<dbReference type="Pfam" id="PF00650">
    <property type="entry name" value="CRAL_TRIO"/>
    <property type="match status" value="1"/>
</dbReference>
<dbReference type="Proteomes" id="UP001178507">
    <property type="component" value="Unassembled WGS sequence"/>
</dbReference>
<dbReference type="InterPro" id="IPR051026">
    <property type="entry name" value="PI/PC_transfer"/>
</dbReference>
<feature type="compositionally biased region" description="Low complexity" evidence="1">
    <location>
        <begin position="300"/>
        <end position="317"/>
    </location>
</feature>
<dbReference type="EMBL" id="CAUJNA010000270">
    <property type="protein sequence ID" value="CAJ1374700.1"/>
    <property type="molecule type" value="Genomic_DNA"/>
</dbReference>
<dbReference type="Gene3D" id="3.40.525.10">
    <property type="entry name" value="CRAL-TRIO lipid binding domain"/>
    <property type="match status" value="1"/>
</dbReference>
<dbReference type="SUPFAM" id="SSF52087">
    <property type="entry name" value="CRAL/TRIO domain"/>
    <property type="match status" value="1"/>
</dbReference>
<reference evidence="3" key="1">
    <citation type="submission" date="2023-08" db="EMBL/GenBank/DDBJ databases">
        <authorList>
            <person name="Chen Y."/>
            <person name="Shah S."/>
            <person name="Dougan E. K."/>
            <person name="Thang M."/>
            <person name="Chan C."/>
        </authorList>
    </citation>
    <scope>NUCLEOTIDE SEQUENCE</scope>
</reference>
<name>A0AA36MNP6_9DINO</name>
<evidence type="ECO:0000259" key="2">
    <source>
        <dbReference type="PROSITE" id="PS50191"/>
    </source>
</evidence>
<feature type="region of interest" description="Disordered" evidence="1">
    <location>
        <begin position="275"/>
        <end position="326"/>
    </location>
</feature>
<sequence>RAQVRAGNAMPFLQRSRQAPLARVSSRFLAAVAACACSLGLGGLCLAEPVSKSCQAAALGPKAGEEQLEALGRPVPRYMLKACNGDRCLALRRWKETLTWRCNIGDEEIVSRPNPMYFKIQPHYPTFLHLTDRSGRLTYWEIIGKMDPSALKNAGITVNDIRANYIWQTLFTWDVWLQRDDVQEGTVIVDLEGFRFSQVTLFVVQMFAKTSSIIQRHFPDRDHVLIVINAPEWWGRVYDLFSPLFPEKQRRKLRVSVGQQASMQTLREYIDPKNLPAEYGGSSGPLGSAPADAARRRSAAEGASPAARLKGARARAATGVGPLGLT</sequence>
<evidence type="ECO:0000313" key="3">
    <source>
        <dbReference type="EMBL" id="CAJ1374700.1"/>
    </source>
</evidence>
<evidence type="ECO:0000313" key="4">
    <source>
        <dbReference type="Proteomes" id="UP001178507"/>
    </source>
</evidence>
<accession>A0AA36MNP6</accession>
<dbReference type="PROSITE" id="PS50191">
    <property type="entry name" value="CRAL_TRIO"/>
    <property type="match status" value="1"/>
</dbReference>
<comment type="caution">
    <text evidence="3">The sequence shown here is derived from an EMBL/GenBank/DDBJ whole genome shotgun (WGS) entry which is preliminary data.</text>
</comment>
<proteinExistence type="predicted"/>
<feature type="non-terminal residue" evidence="3">
    <location>
        <position position="326"/>
    </location>
</feature>
<dbReference type="AlphaFoldDB" id="A0AA36MNP6"/>
<dbReference type="InterPro" id="IPR036865">
    <property type="entry name" value="CRAL-TRIO_dom_sf"/>
</dbReference>
<evidence type="ECO:0000256" key="1">
    <source>
        <dbReference type="SAM" id="MobiDB-lite"/>
    </source>
</evidence>
<protein>
    <recommendedName>
        <fullName evidence="2">CRAL-TRIO domain-containing protein</fullName>
    </recommendedName>
</protein>
<feature type="domain" description="CRAL-TRIO" evidence="2">
    <location>
        <begin position="116"/>
        <end position="287"/>
    </location>
</feature>
<gene>
    <name evidence="3" type="ORF">EVOR1521_LOCUS4185</name>
</gene>
<dbReference type="PANTHER" id="PTHR45657">
    <property type="entry name" value="CRAL-TRIO DOMAIN-CONTAINING PROTEIN YKL091C-RELATED"/>
    <property type="match status" value="1"/>
</dbReference>
<dbReference type="SMART" id="SM00516">
    <property type="entry name" value="SEC14"/>
    <property type="match status" value="1"/>
</dbReference>
<dbReference type="CDD" id="cd00170">
    <property type="entry name" value="SEC14"/>
    <property type="match status" value="1"/>
</dbReference>
<organism evidence="3 4">
    <name type="scientific">Effrenium voratum</name>
    <dbReference type="NCBI Taxonomy" id="2562239"/>
    <lineage>
        <taxon>Eukaryota</taxon>
        <taxon>Sar</taxon>
        <taxon>Alveolata</taxon>
        <taxon>Dinophyceae</taxon>
        <taxon>Suessiales</taxon>
        <taxon>Symbiodiniaceae</taxon>
        <taxon>Effrenium</taxon>
    </lineage>
</organism>